<protein>
    <submittedName>
        <fullName evidence="1">4494_t:CDS:1</fullName>
    </submittedName>
</protein>
<dbReference type="InterPro" id="IPR032675">
    <property type="entry name" value="LRR_dom_sf"/>
</dbReference>
<dbReference type="SUPFAM" id="SSF52047">
    <property type="entry name" value="RNI-like"/>
    <property type="match status" value="1"/>
</dbReference>
<accession>A0A9W4SLB3</accession>
<gene>
    <name evidence="1" type="ORF">FWILDA_LOCUS4933</name>
</gene>
<evidence type="ECO:0000313" key="2">
    <source>
        <dbReference type="Proteomes" id="UP001153678"/>
    </source>
</evidence>
<dbReference type="OrthoDB" id="2328008at2759"/>
<comment type="caution">
    <text evidence="1">The sequence shown here is derived from an EMBL/GenBank/DDBJ whole genome shotgun (WGS) entry which is preliminary data.</text>
</comment>
<dbReference type="Proteomes" id="UP001153678">
    <property type="component" value="Unassembled WGS sequence"/>
</dbReference>
<name>A0A9W4SLB3_9GLOM</name>
<reference evidence="1" key="1">
    <citation type="submission" date="2022-08" db="EMBL/GenBank/DDBJ databases">
        <authorList>
            <person name="Kallberg Y."/>
            <person name="Tangrot J."/>
            <person name="Rosling A."/>
        </authorList>
    </citation>
    <scope>NUCLEOTIDE SEQUENCE</scope>
    <source>
        <strain evidence="1">Wild A</strain>
    </source>
</reference>
<organism evidence="1 2">
    <name type="scientific">Funneliformis geosporum</name>
    <dbReference type="NCBI Taxonomy" id="1117311"/>
    <lineage>
        <taxon>Eukaryota</taxon>
        <taxon>Fungi</taxon>
        <taxon>Fungi incertae sedis</taxon>
        <taxon>Mucoromycota</taxon>
        <taxon>Glomeromycotina</taxon>
        <taxon>Glomeromycetes</taxon>
        <taxon>Glomerales</taxon>
        <taxon>Glomeraceae</taxon>
        <taxon>Funneliformis</taxon>
    </lineage>
</organism>
<dbReference type="Gene3D" id="3.80.10.10">
    <property type="entry name" value="Ribonuclease Inhibitor"/>
    <property type="match status" value="1"/>
</dbReference>
<proteinExistence type="predicted"/>
<dbReference type="EMBL" id="CAMKVN010000785">
    <property type="protein sequence ID" value="CAI2171142.1"/>
    <property type="molecule type" value="Genomic_DNA"/>
</dbReference>
<keyword evidence="2" id="KW-1185">Reference proteome</keyword>
<sequence length="465" mass="52938">MIRTKNSKRSFPFSKLPHDIIENIIKFSIKNTSSTLKGSKLIFVNRLFAKISIPHIWKHLYLREPAQRIIFSTLSTPSEELMFDYKFLVQSITICPISISYMRSGGLLKTLEIVQSLFTSPLVSISIEDKLSFCHACHVGKEVTWNQVASSLLVWKGLKELTLDSNHSAFNDELLGVVLPNFAPFVDRQRRIHGGLQKISLSGTNFTDQGILRYVIPYAKDTLVEFSAGYKGVNPTNNITGLSVIELLKNCKKLQRIYLEGVDLNDSDFIQQPTKTNDDDLSAYCDELLGDNLSDFDYDDDIAYNSSSSSSPNNSIILSHPSPTDSMSMQQLPSVQIEYLYLGKTNPSKFTHLGLLSLLSLCHKSLQTLVIDIDHISQSVLLDVIIPLFSCAKLQEIHLISESWSEWALHYPRPRYEFEIKAKEAMWRWKLKAYWELSKELINQVGDKIESLRVFSILGENYLRK</sequence>
<evidence type="ECO:0000313" key="1">
    <source>
        <dbReference type="EMBL" id="CAI2171142.1"/>
    </source>
</evidence>
<dbReference type="AlphaFoldDB" id="A0A9W4SLB3"/>